<accession>A0A8D8M5S1</accession>
<proteinExistence type="predicted"/>
<reference evidence="1" key="1">
    <citation type="submission" date="2021-05" db="EMBL/GenBank/DDBJ databases">
        <authorList>
            <person name="Alioto T."/>
            <person name="Alioto T."/>
            <person name="Gomez Garrido J."/>
        </authorList>
    </citation>
    <scope>NUCLEOTIDE SEQUENCE</scope>
</reference>
<dbReference type="EMBL" id="HBUF01038044">
    <property type="protein sequence ID" value="CAG6617176.1"/>
    <property type="molecule type" value="Transcribed_RNA"/>
</dbReference>
<evidence type="ECO:0000313" key="1">
    <source>
        <dbReference type="EMBL" id="CAG6617176.1"/>
    </source>
</evidence>
<dbReference type="AlphaFoldDB" id="A0A8D8M5S1"/>
<organism evidence="1">
    <name type="scientific">Cacopsylla melanoneura</name>
    <dbReference type="NCBI Taxonomy" id="428564"/>
    <lineage>
        <taxon>Eukaryota</taxon>
        <taxon>Metazoa</taxon>
        <taxon>Ecdysozoa</taxon>
        <taxon>Arthropoda</taxon>
        <taxon>Hexapoda</taxon>
        <taxon>Insecta</taxon>
        <taxon>Pterygota</taxon>
        <taxon>Neoptera</taxon>
        <taxon>Paraneoptera</taxon>
        <taxon>Hemiptera</taxon>
        <taxon>Sternorrhyncha</taxon>
        <taxon>Psylloidea</taxon>
        <taxon>Psyllidae</taxon>
        <taxon>Psyllinae</taxon>
        <taxon>Cacopsylla</taxon>
    </lineage>
</organism>
<name>A0A8D8M5S1_9HEMI</name>
<protein>
    <submittedName>
        <fullName evidence="1">Uncharacterized protein</fullName>
    </submittedName>
</protein>
<sequence>MATSSEIEISRGISLFSRLSILEDTAAGISLFSRLSMDEDTPPAILMSSIMWGAQDTRLTRLNVMKRKILNNIVSIRRTVWPFILGGSPEVPNREHLKKSQ</sequence>